<reference evidence="2" key="1">
    <citation type="submission" date="2021-01" db="EMBL/GenBank/DDBJ databases">
        <authorList>
            <person name="Corre E."/>
            <person name="Pelletier E."/>
            <person name="Niang G."/>
            <person name="Scheremetjew M."/>
            <person name="Finn R."/>
            <person name="Kale V."/>
            <person name="Holt S."/>
            <person name="Cochrane G."/>
            <person name="Meng A."/>
            <person name="Brown T."/>
            <person name="Cohen L."/>
        </authorList>
    </citation>
    <scope>NUCLEOTIDE SEQUENCE</scope>
    <source>
        <strain evidence="2">CCMP1594</strain>
    </source>
</reference>
<dbReference type="EMBL" id="HBJA01050351">
    <property type="protein sequence ID" value="CAE0806725.1"/>
    <property type="molecule type" value="Transcribed_RNA"/>
</dbReference>
<accession>A0A7S4CVM3</accession>
<protein>
    <submittedName>
        <fullName evidence="2">Uncharacterized protein</fullName>
    </submittedName>
</protein>
<proteinExistence type="predicted"/>
<gene>
    <name evidence="2" type="ORF">EGYM00163_LOCUS17853</name>
</gene>
<organism evidence="2">
    <name type="scientific">Eutreptiella gymnastica</name>
    <dbReference type="NCBI Taxonomy" id="73025"/>
    <lineage>
        <taxon>Eukaryota</taxon>
        <taxon>Discoba</taxon>
        <taxon>Euglenozoa</taxon>
        <taxon>Euglenida</taxon>
        <taxon>Spirocuta</taxon>
        <taxon>Euglenophyceae</taxon>
        <taxon>Eutreptiales</taxon>
        <taxon>Eutreptiaceae</taxon>
        <taxon>Eutreptiella</taxon>
    </lineage>
</organism>
<evidence type="ECO:0000313" key="2">
    <source>
        <dbReference type="EMBL" id="CAE0806725.1"/>
    </source>
</evidence>
<evidence type="ECO:0000256" key="1">
    <source>
        <dbReference type="SAM" id="MobiDB-lite"/>
    </source>
</evidence>
<sequence>MQSTSLRLLHLGIQRCPMSNRRLPMSEQRDAGHVVGARRRRNVRRGVGPKSIQPQRVLRRHTGPTPSSVQRGPWPTTDCSKYKVAEAGQGRQLPRNFRQIARQRWQTSKEQRVV</sequence>
<dbReference type="AlphaFoldDB" id="A0A7S4CVM3"/>
<feature type="region of interest" description="Disordered" evidence="1">
    <location>
        <begin position="40"/>
        <end position="79"/>
    </location>
</feature>
<name>A0A7S4CVM3_9EUGL</name>